<dbReference type="PANTHER" id="PTHR40112:SF1">
    <property type="entry name" value="H2HPP ISOMERASE"/>
    <property type="match status" value="1"/>
</dbReference>
<dbReference type="InterPro" id="IPR052535">
    <property type="entry name" value="Bacilysin_H2HPP_isomerase"/>
</dbReference>
<dbReference type="Gene3D" id="2.60.120.10">
    <property type="entry name" value="Jelly Rolls"/>
    <property type="match status" value="1"/>
</dbReference>
<comment type="caution">
    <text evidence="2">The sequence shown here is derived from an EMBL/GenBank/DDBJ whole genome shotgun (WGS) entry which is preliminary data.</text>
</comment>
<evidence type="ECO:0000259" key="1">
    <source>
        <dbReference type="Pfam" id="PF07883"/>
    </source>
</evidence>
<dbReference type="Proteomes" id="UP000262969">
    <property type="component" value="Unassembled WGS sequence"/>
</dbReference>
<accession>A0A3D2X942</accession>
<evidence type="ECO:0000313" key="3">
    <source>
        <dbReference type="Proteomes" id="UP000262969"/>
    </source>
</evidence>
<dbReference type="CDD" id="cd02238">
    <property type="entry name" value="cupin_KdgF"/>
    <property type="match status" value="1"/>
</dbReference>
<dbReference type="AlphaFoldDB" id="A0A3D2X942"/>
<dbReference type="PIRSF" id="PIRSF029883">
    <property type="entry name" value="KdgF"/>
    <property type="match status" value="1"/>
</dbReference>
<dbReference type="InterPro" id="IPR014710">
    <property type="entry name" value="RmlC-like_jellyroll"/>
</dbReference>
<dbReference type="InterPro" id="IPR011051">
    <property type="entry name" value="RmlC_Cupin_sf"/>
</dbReference>
<name>A0A3D2X942_9FIRM</name>
<reference evidence="2 3" key="1">
    <citation type="journal article" date="2018" name="Nat. Biotechnol.">
        <title>A standardized bacterial taxonomy based on genome phylogeny substantially revises the tree of life.</title>
        <authorList>
            <person name="Parks D.H."/>
            <person name="Chuvochina M."/>
            <person name="Waite D.W."/>
            <person name="Rinke C."/>
            <person name="Skarshewski A."/>
            <person name="Chaumeil P.A."/>
            <person name="Hugenholtz P."/>
        </authorList>
    </citation>
    <scope>NUCLEOTIDE SEQUENCE [LARGE SCALE GENOMIC DNA]</scope>
    <source>
        <strain evidence="2">UBA11728</strain>
    </source>
</reference>
<evidence type="ECO:0000313" key="2">
    <source>
        <dbReference type="EMBL" id="HCL03660.1"/>
    </source>
</evidence>
<dbReference type="Pfam" id="PF07883">
    <property type="entry name" value="Cupin_2"/>
    <property type="match status" value="1"/>
</dbReference>
<dbReference type="EMBL" id="DPVV01000492">
    <property type="protein sequence ID" value="HCL03660.1"/>
    <property type="molecule type" value="Genomic_DNA"/>
</dbReference>
<dbReference type="PANTHER" id="PTHR40112">
    <property type="entry name" value="H2HPP ISOMERASE"/>
    <property type="match status" value="1"/>
</dbReference>
<protein>
    <submittedName>
        <fullName evidence="2">Cupin domain-containing protein</fullName>
    </submittedName>
</protein>
<proteinExistence type="predicted"/>
<feature type="domain" description="Cupin type-2" evidence="1">
    <location>
        <begin position="36"/>
        <end position="102"/>
    </location>
</feature>
<organism evidence="2 3">
    <name type="scientific">Lachnoclostridium phytofermentans</name>
    <dbReference type="NCBI Taxonomy" id="66219"/>
    <lineage>
        <taxon>Bacteria</taxon>
        <taxon>Bacillati</taxon>
        <taxon>Bacillota</taxon>
        <taxon>Clostridia</taxon>
        <taxon>Lachnospirales</taxon>
        <taxon>Lachnospiraceae</taxon>
    </lineage>
</organism>
<dbReference type="SUPFAM" id="SSF51182">
    <property type="entry name" value="RmlC-like cupins"/>
    <property type="match status" value="1"/>
</dbReference>
<sequence>MSYFHLKKDTKIEIVEAEKCSRRITGYDGKLMTVEVSFKNGCISAPHKHPHEQITYCLEGKFEFYIGDETKVIEEGDTVYMPPEIMHNCKLLSEEGRLLDIFTPIREDFLSK</sequence>
<dbReference type="InterPro" id="IPR025499">
    <property type="entry name" value="KdgF"/>
</dbReference>
<dbReference type="InterPro" id="IPR013096">
    <property type="entry name" value="Cupin_2"/>
</dbReference>
<gene>
    <name evidence="2" type="ORF">DHW61_14855</name>
</gene>